<keyword evidence="7" id="KW-0378">Hydrolase</keyword>
<evidence type="ECO:0000256" key="3">
    <source>
        <dbReference type="ARBA" id="ARBA00022840"/>
    </source>
</evidence>
<dbReference type="SUPFAM" id="SSF52540">
    <property type="entry name" value="P-loop containing nucleoside triphosphate hydrolases"/>
    <property type="match status" value="1"/>
</dbReference>
<dbReference type="Pfam" id="PF16450">
    <property type="entry name" value="Prot_ATP_ID_OB_C"/>
    <property type="match status" value="1"/>
</dbReference>
<evidence type="ECO:0000313" key="7">
    <source>
        <dbReference type="EMBL" id="EST46495.1"/>
    </source>
</evidence>
<dbReference type="InterPro" id="IPR032501">
    <property type="entry name" value="Prot_ATP_ID_OB_2nd"/>
</dbReference>
<name>V6LPG1_9EUKA</name>
<dbReference type="Gene3D" id="1.10.8.60">
    <property type="match status" value="1"/>
</dbReference>
<proteinExistence type="inferred from homology"/>
<feature type="coiled-coil region" evidence="5">
    <location>
        <begin position="40"/>
        <end position="74"/>
    </location>
</feature>
<dbReference type="GO" id="GO:0000502">
    <property type="term" value="C:proteasome complex"/>
    <property type="evidence" value="ECO:0007669"/>
    <property type="project" value="UniProtKB-KW"/>
</dbReference>
<reference evidence="8" key="2">
    <citation type="submission" date="2020-12" db="EMBL/GenBank/DDBJ databases">
        <title>New Spironucleus salmonicida genome in near-complete chromosomes.</title>
        <authorList>
            <person name="Xu F."/>
            <person name="Kurt Z."/>
            <person name="Jimenez-Gonzalez A."/>
            <person name="Astvaldsson A."/>
            <person name="Andersson J.O."/>
            <person name="Svard S.G."/>
        </authorList>
    </citation>
    <scope>NUCLEOTIDE SEQUENCE</scope>
    <source>
        <strain evidence="8">ATCC 50377</strain>
    </source>
</reference>
<dbReference type="GO" id="GO:0008233">
    <property type="term" value="F:peptidase activity"/>
    <property type="evidence" value="ECO:0007669"/>
    <property type="project" value="UniProtKB-KW"/>
</dbReference>
<dbReference type="EMBL" id="AUWU02000004">
    <property type="protein sequence ID" value="KAH0573881.1"/>
    <property type="molecule type" value="Genomic_DNA"/>
</dbReference>
<comment type="similarity">
    <text evidence="1">Belongs to the AAA ATPase family.</text>
</comment>
<dbReference type="InterPro" id="IPR041569">
    <property type="entry name" value="AAA_lid_3"/>
</dbReference>
<evidence type="ECO:0000313" key="8">
    <source>
        <dbReference type="EMBL" id="KAH0573881.1"/>
    </source>
</evidence>
<evidence type="ECO:0000256" key="4">
    <source>
        <dbReference type="ARBA" id="ARBA00022942"/>
    </source>
</evidence>
<dbReference type="AlphaFoldDB" id="V6LPG1"/>
<keyword evidence="5" id="KW-0175">Coiled coil</keyword>
<keyword evidence="2" id="KW-0547">Nucleotide-binding</keyword>
<dbReference type="EMBL" id="KI546074">
    <property type="protein sequence ID" value="EST46495.1"/>
    <property type="molecule type" value="Genomic_DNA"/>
</dbReference>
<dbReference type="InterPro" id="IPR027417">
    <property type="entry name" value="P-loop_NTPase"/>
</dbReference>
<organism evidence="7">
    <name type="scientific">Spironucleus salmonicida</name>
    <dbReference type="NCBI Taxonomy" id="348837"/>
    <lineage>
        <taxon>Eukaryota</taxon>
        <taxon>Metamonada</taxon>
        <taxon>Diplomonadida</taxon>
        <taxon>Hexamitidae</taxon>
        <taxon>Hexamitinae</taxon>
        <taxon>Spironucleus</taxon>
    </lineage>
</organism>
<keyword evidence="3" id="KW-0067">ATP-binding</keyword>
<dbReference type="GO" id="GO:0006508">
    <property type="term" value="P:proteolysis"/>
    <property type="evidence" value="ECO:0007669"/>
    <property type="project" value="UniProtKB-KW"/>
</dbReference>
<dbReference type="Gene3D" id="3.40.50.300">
    <property type="entry name" value="P-loop containing nucleotide triphosphate hydrolases"/>
    <property type="match status" value="1"/>
</dbReference>
<sequence length="432" mass="48350">MTEELTFDQIIEEIKKIDESILQLPPTVLKERTQYVQQTIQFQKRELMSLRASVDNQKQQQKDIEKRLNQNKQLPMLISTVSEIVDVENDGKITTGIILKTSSRQTIYCPSSGLVPQNQLKPGDLIAVNRDTFLIYEKLPTFYDARVKKMLVAEKPTDTFDQVGGMDAILKQVDEAILLPFRRPDLFEKVGIKPSRGLLLYGPPGVGKTLIARCIANAADCIFLNLCATELIQVYIGEGSHILQEVFDLAKEYVDFGTVNGVKQQDNLKQRGALIYIDEIDAIGTRRMDSEQRSDREVARTLMTLLNLMDGFISSPFIKVIASTNRVDVLDPALVRSNRFDRKIECSAPNLQGRTKILQIHSAAMRVSQDVNLSEIGKECEGFSGAMLKAVCNEAGMACMRRGGRNIESRDFSSGISIVSNKKREGGESLIL</sequence>
<keyword evidence="4" id="KW-0647">Proteasome</keyword>
<dbReference type="PANTHER" id="PTHR23073">
    <property type="entry name" value="26S PROTEASOME REGULATORY SUBUNIT"/>
    <property type="match status" value="1"/>
</dbReference>
<dbReference type="InterPro" id="IPR012340">
    <property type="entry name" value="NA-bd_OB-fold"/>
</dbReference>
<evidence type="ECO:0000256" key="5">
    <source>
        <dbReference type="SAM" id="Coils"/>
    </source>
</evidence>
<dbReference type="Gene3D" id="2.40.50.140">
    <property type="entry name" value="Nucleic acid-binding proteins"/>
    <property type="match status" value="1"/>
</dbReference>
<reference evidence="7 8" key="1">
    <citation type="journal article" date="2014" name="PLoS Genet.">
        <title>The Genome of Spironucleus salmonicida Highlights a Fish Pathogen Adapted to Fluctuating Environments.</title>
        <authorList>
            <person name="Xu F."/>
            <person name="Jerlstrom-Hultqvist J."/>
            <person name="Einarsson E."/>
            <person name="Astvaldsson A."/>
            <person name="Svard S.G."/>
            <person name="Andersson J.O."/>
        </authorList>
    </citation>
    <scope>NUCLEOTIDE SEQUENCE</scope>
    <source>
        <strain evidence="8">ATCC 50377</strain>
    </source>
</reference>
<evidence type="ECO:0000256" key="1">
    <source>
        <dbReference type="ARBA" id="ARBA00006914"/>
    </source>
</evidence>
<dbReference type="Pfam" id="PF17862">
    <property type="entry name" value="AAA_lid_3"/>
    <property type="match status" value="1"/>
</dbReference>
<accession>V6LPG1</accession>
<keyword evidence="9" id="KW-1185">Reference proteome</keyword>
<dbReference type="VEuPathDB" id="GiardiaDB:SS50377_23816"/>
<evidence type="ECO:0000256" key="2">
    <source>
        <dbReference type="ARBA" id="ARBA00022741"/>
    </source>
</evidence>
<dbReference type="Proteomes" id="UP000018208">
    <property type="component" value="Unassembled WGS sequence"/>
</dbReference>
<protein>
    <submittedName>
        <fullName evidence="7">26S protease regulatory subunit 6A</fullName>
    </submittedName>
</protein>
<dbReference type="InterPro" id="IPR003959">
    <property type="entry name" value="ATPase_AAA_core"/>
</dbReference>
<gene>
    <name evidence="7" type="ORF">SS50377_13576</name>
    <name evidence="8" type="ORF">SS50377_23816</name>
</gene>
<dbReference type="InterPro" id="IPR050221">
    <property type="entry name" value="26S_Proteasome_ATPase"/>
</dbReference>
<dbReference type="SMART" id="SM00382">
    <property type="entry name" value="AAA"/>
    <property type="match status" value="1"/>
</dbReference>
<dbReference type="Pfam" id="PF00004">
    <property type="entry name" value="AAA"/>
    <property type="match status" value="1"/>
</dbReference>
<feature type="domain" description="AAA+ ATPase" evidence="6">
    <location>
        <begin position="194"/>
        <end position="350"/>
    </location>
</feature>
<evidence type="ECO:0000259" key="6">
    <source>
        <dbReference type="SMART" id="SM00382"/>
    </source>
</evidence>
<evidence type="ECO:0000313" key="9">
    <source>
        <dbReference type="Proteomes" id="UP000018208"/>
    </source>
</evidence>
<dbReference type="GO" id="GO:0005524">
    <property type="term" value="F:ATP binding"/>
    <property type="evidence" value="ECO:0007669"/>
    <property type="project" value="UniProtKB-KW"/>
</dbReference>
<keyword evidence="7" id="KW-0645">Protease</keyword>
<dbReference type="InterPro" id="IPR003593">
    <property type="entry name" value="AAA+_ATPase"/>
</dbReference>
<dbReference type="OrthoDB" id="9443236at2759"/>
<dbReference type="GO" id="GO:0016887">
    <property type="term" value="F:ATP hydrolysis activity"/>
    <property type="evidence" value="ECO:0007669"/>
    <property type="project" value="InterPro"/>
</dbReference>